<dbReference type="Gene3D" id="3.10.280.10">
    <property type="entry name" value="Mitochondrial glycoprotein"/>
    <property type="match status" value="1"/>
</dbReference>
<accession>A0A0W8C211</accession>
<protein>
    <submittedName>
        <fullName evidence="2">Mitochondrial acidic protein mam33</fullName>
    </submittedName>
</protein>
<dbReference type="PANTHER" id="PTHR10826">
    <property type="entry name" value="COMPLEMENT COMPONENT 1"/>
    <property type="match status" value="1"/>
</dbReference>
<dbReference type="AlphaFoldDB" id="A0A0W8C211"/>
<sequence length="318" mass="36676">MYVSDEIVSIFQAVDVVLAADCFYQSEDFEKVVATVALILRCSNSPSCKFYFTYQLRSINRSIAPLLSRWGLTARSIEKSSKSIMFARVARVASLTAVRRTPSLGLRALQSREKSSISNLLKREIEEEKANCFEEEELENLRLKVEKVFKLQETPGCMDVVLQGTVGADSIKIKFNAQDTVELEEDEDYEDDEGEDSTEMDEDYEDEEEEDELPGIRFTADITRDNKGMQFDCVASSNLTVERLRYLKDFAKDAEDETLYFGPNFIDLELDVQDQFYNFLAERNIDDELAQFITQFADFKEQREYLAFLEDTETFVKH</sequence>
<reference evidence="2 3" key="1">
    <citation type="submission" date="2015-11" db="EMBL/GenBank/DDBJ databases">
        <title>Genomes and virulence difference between two physiological races of Phytophthora nicotianae.</title>
        <authorList>
            <person name="Liu H."/>
            <person name="Ma X."/>
            <person name="Yu H."/>
            <person name="Fang D."/>
            <person name="Li Y."/>
            <person name="Wang X."/>
            <person name="Wang W."/>
            <person name="Dong Y."/>
            <person name="Xiao B."/>
        </authorList>
    </citation>
    <scope>NUCLEOTIDE SEQUENCE [LARGE SCALE GENOMIC DNA]</scope>
    <source>
        <strain evidence="3">race 0</strain>
    </source>
</reference>
<feature type="region of interest" description="Disordered" evidence="1">
    <location>
        <begin position="182"/>
        <end position="212"/>
    </location>
</feature>
<dbReference type="PANTHER" id="PTHR10826:SF1">
    <property type="entry name" value="COMPLEMENT COMPONENT 1 Q SUBCOMPONENT-BINDING PROTEIN, MITOCHONDRIAL"/>
    <property type="match status" value="1"/>
</dbReference>
<dbReference type="Proteomes" id="UP000052943">
    <property type="component" value="Unassembled WGS sequence"/>
</dbReference>
<dbReference type="InterPro" id="IPR029063">
    <property type="entry name" value="SAM-dependent_MTases_sf"/>
</dbReference>
<dbReference type="EMBL" id="LNFO01005423">
    <property type="protein sequence ID" value="KUF78052.1"/>
    <property type="molecule type" value="Genomic_DNA"/>
</dbReference>
<dbReference type="InterPro" id="IPR036561">
    <property type="entry name" value="MAM33_sf"/>
</dbReference>
<dbReference type="STRING" id="4790.A0A0W8C211"/>
<evidence type="ECO:0000313" key="3">
    <source>
        <dbReference type="Proteomes" id="UP000052943"/>
    </source>
</evidence>
<proteinExistence type="predicted"/>
<gene>
    <name evidence="2" type="ORF">AM587_10013735</name>
</gene>
<dbReference type="GO" id="GO:0005759">
    <property type="term" value="C:mitochondrial matrix"/>
    <property type="evidence" value="ECO:0007669"/>
    <property type="project" value="InterPro"/>
</dbReference>
<dbReference type="InterPro" id="IPR003428">
    <property type="entry name" value="MAM33"/>
</dbReference>
<dbReference type="SUPFAM" id="SSF54529">
    <property type="entry name" value="Mitochondrial glycoprotein MAM33-like"/>
    <property type="match status" value="1"/>
</dbReference>
<dbReference type="OrthoDB" id="278212at2759"/>
<dbReference type="Pfam" id="PF02330">
    <property type="entry name" value="MAM33"/>
    <property type="match status" value="1"/>
</dbReference>
<name>A0A0W8C211_PHYNI</name>
<organism evidence="2 3">
    <name type="scientific">Phytophthora nicotianae</name>
    <name type="common">Potato buckeye rot agent</name>
    <name type="synonym">Phytophthora parasitica</name>
    <dbReference type="NCBI Taxonomy" id="4792"/>
    <lineage>
        <taxon>Eukaryota</taxon>
        <taxon>Sar</taxon>
        <taxon>Stramenopiles</taxon>
        <taxon>Oomycota</taxon>
        <taxon>Peronosporomycetes</taxon>
        <taxon>Peronosporales</taxon>
        <taxon>Peronosporaceae</taxon>
        <taxon>Phytophthora</taxon>
    </lineage>
</organism>
<comment type="caution">
    <text evidence="2">The sequence shown here is derived from an EMBL/GenBank/DDBJ whole genome shotgun (WGS) entry which is preliminary data.</text>
</comment>
<evidence type="ECO:0000256" key="1">
    <source>
        <dbReference type="SAM" id="MobiDB-lite"/>
    </source>
</evidence>
<dbReference type="Gene3D" id="3.40.50.150">
    <property type="entry name" value="Vaccinia Virus protein VP39"/>
    <property type="match status" value="1"/>
</dbReference>
<evidence type="ECO:0000313" key="2">
    <source>
        <dbReference type="EMBL" id="KUF78052.1"/>
    </source>
</evidence>